<dbReference type="Proteomes" id="UP000283458">
    <property type="component" value="Unassembled WGS sequence"/>
</dbReference>
<dbReference type="PROSITE" id="PS51257">
    <property type="entry name" value="PROKAR_LIPOPROTEIN"/>
    <property type="match status" value="1"/>
</dbReference>
<evidence type="ECO:0000256" key="2">
    <source>
        <dbReference type="SAM" id="SignalP"/>
    </source>
</evidence>
<protein>
    <submittedName>
        <fullName evidence="3">DUF1190 domain-containing protein</fullName>
    </submittedName>
</protein>
<dbReference type="Pfam" id="PF06693">
    <property type="entry name" value="DUF1190"/>
    <property type="match status" value="1"/>
</dbReference>
<dbReference type="OrthoDB" id="7361974at2"/>
<comment type="caution">
    <text evidence="3">The sequence shown here is derived from an EMBL/GenBank/DDBJ whole genome shotgun (WGS) entry which is preliminary data.</text>
</comment>
<keyword evidence="4" id="KW-1185">Reference proteome</keyword>
<feature type="chain" id="PRO_5019257100" evidence="2">
    <location>
        <begin position="22"/>
        <end position="194"/>
    </location>
</feature>
<feature type="region of interest" description="Disordered" evidence="1">
    <location>
        <begin position="129"/>
        <end position="164"/>
    </location>
</feature>
<dbReference type="EMBL" id="QYUL01000004">
    <property type="protein sequence ID" value="RJF78148.1"/>
    <property type="molecule type" value="Genomic_DNA"/>
</dbReference>
<evidence type="ECO:0000313" key="3">
    <source>
        <dbReference type="EMBL" id="RJF78148.1"/>
    </source>
</evidence>
<organism evidence="3 4">
    <name type="scientific">Azospirillum cavernae</name>
    <dbReference type="NCBI Taxonomy" id="2320860"/>
    <lineage>
        <taxon>Bacteria</taxon>
        <taxon>Pseudomonadati</taxon>
        <taxon>Pseudomonadota</taxon>
        <taxon>Alphaproteobacteria</taxon>
        <taxon>Rhodospirillales</taxon>
        <taxon>Azospirillaceae</taxon>
        <taxon>Azospirillum</taxon>
    </lineage>
</organism>
<dbReference type="AlphaFoldDB" id="A0A418VPF7"/>
<proteinExistence type="predicted"/>
<feature type="compositionally biased region" description="Low complexity" evidence="1">
    <location>
        <begin position="147"/>
        <end position="161"/>
    </location>
</feature>
<dbReference type="InterPro" id="IPR009576">
    <property type="entry name" value="Biofilm_formation_YgiB"/>
</dbReference>
<reference evidence="3 4" key="1">
    <citation type="submission" date="2018-09" db="EMBL/GenBank/DDBJ databases">
        <authorList>
            <person name="Zhu H."/>
        </authorList>
    </citation>
    <scope>NUCLEOTIDE SEQUENCE [LARGE SCALE GENOMIC DNA]</scope>
    <source>
        <strain evidence="3 4">K2W22B-5</strain>
    </source>
</reference>
<keyword evidence="2" id="KW-0732">Signal</keyword>
<evidence type="ECO:0000313" key="4">
    <source>
        <dbReference type="Proteomes" id="UP000283458"/>
    </source>
</evidence>
<sequence length="194" mass="19843">MKRSRAVAALLLGGVSPIMVACCDDSPETATVYPSVEACAAEMAAKDCAAAFATASKKHNAKAPRFASQEACEAEMGDLACVSANESRESSVSHGFVPALVGFMIGRSLTGIHPQPVYFDRQGYARSGNAQIGRAPVPPPRQDEAESGLGQASSGSGSYYQRDQSNAGKALTVTMAGRNAGFGATGSSRCSSGG</sequence>
<gene>
    <name evidence="3" type="ORF">D3877_23775</name>
</gene>
<evidence type="ECO:0000256" key="1">
    <source>
        <dbReference type="SAM" id="MobiDB-lite"/>
    </source>
</evidence>
<name>A0A418VPF7_9PROT</name>
<accession>A0A418VPF7</accession>
<dbReference type="RefSeq" id="WP_119833291.1">
    <property type="nucleotide sequence ID" value="NZ_QYUL01000004.1"/>
</dbReference>
<feature type="signal peptide" evidence="2">
    <location>
        <begin position="1"/>
        <end position="21"/>
    </location>
</feature>